<sequence length="77" mass="8833">MKHGRPVGSKDVTPRKRRTQEKLGTLEEAIKMVDQFKIDKSIALEETQIMQKAPEEAYIEQEALEEAHIEQEAPEEA</sequence>
<accession>A5BKM7</accession>
<dbReference type="EMBL" id="AM462762">
    <property type="protein sequence ID" value="CAN74712.1"/>
    <property type="molecule type" value="Genomic_DNA"/>
</dbReference>
<feature type="region of interest" description="Disordered" evidence="1">
    <location>
        <begin position="1"/>
        <end position="20"/>
    </location>
</feature>
<proteinExistence type="predicted"/>
<evidence type="ECO:0000256" key="1">
    <source>
        <dbReference type="SAM" id="MobiDB-lite"/>
    </source>
</evidence>
<organism evidence="2">
    <name type="scientific">Vitis vinifera</name>
    <name type="common">Grape</name>
    <dbReference type="NCBI Taxonomy" id="29760"/>
    <lineage>
        <taxon>Eukaryota</taxon>
        <taxon>Viridiplantae</taxon>
        <taxon>Streptophyta</taxon>
        <taxon>Embryophyta</taxon>
        <taxon>Tracheophyta</taxon>
        <taxon>Spermatophyta</taxon>
        <taxon>Magnoliopsida</taxon>
        <taxon>eudicotyledons</taxon>
        <taxon>Gunneridae</taxon>
        <taxon>Pentapetalae</taxon>
        <taxon>rosids</taxon>
        <taxon>Vitales</taxon>
        <taxon>Vitaceae</taxon>
        <taxon>Viteae</taxon>
        <taxon>Vitis</taxon>
    </lineage>
</organism>
<name>A5BKM7_VITVI</name>
<reference evidence="2" key="1">
    <citation type="journal article" date="2007" name="PLoS ONE">
        <title>The first genome sequence of an elite grapevine cultivar (Pinot noir Vitis vinifera L.): coping with a highly heterozygous genome.</title>
        <authorList>
            <person name="Velasco R."/>
            <person name="Zharkikh A."/>
            <person name="Troggio M."/>
            <person name="Cartwright D.A."/>
            <person name="Cestaro A."/>
            <person name="Pruss D."/>
            <person name="Pindo M."/>
            <person name="FitzGerald L.M."/>
            <person name="Vezzulli S."/>
            <person name="Reid J."/>
            <person name="Malacarne G."/>
            <person name="Iliev D."/>
            <person name="Coppola G."/>
            <person name="Wardell B."/>
            <person name="Micheletti D."/>
            <person name="Macalma T."/>
            <person name="Facci M."/>
            <person name="Mitchell J.T."/>
            <person name="Perazzolli M."/>
            <person name="Eldredge G."/>
            <person name="Gatto P."/>
            <person name="Oyzerski R."/>
            <person name="Moretto M."/>
            <person name="Gutin N."/>
            <person name="Stefanini M."/>
            <person name="Chen Y."/>
            <person name="Segala C."/>
            <person name="Davenport C."/>
            <person name="Dematte L."/>
            <person name="Mraz A."/>
            <person name="Battilana J."/>
            <person name="Stormo K."/>
            <person name="Costa F."/>
            <person name="Tao Q."/>
            <person name="Si-Ammour A."/>
            <person name="Harkins T."/>
            <person name="Lackey A."/>
            <person name="Perbost C."/>
            <person name="Taillon B."/>
            <person name="Stella A."/>
            <person name="Solovyev V."/>
            <person name="Fawcett J.A."/>
            <person name="Sterck L."/>
            <person name="Vandepoele K."/>
            <person name="Grando S.M."/>
            <person name="Toppo S."/>
            <person name="Moser C."/>
            <person name="Lanchbury J."/>
            <person name="Bogden R."/>
            <person name="Skolnick M."/>
            <person name="Sgaramella V."/>
            <person name="Bhatnagar S.K."/>
            <person name="Fontana P."/>
            <person name="Gutin A."/>
            <person name="Van de Peer Y."/>
            <person name="Salamini F."/>
            <person name="Viola R."/>
        </authorList>
    </citation>
    <scope>NUCLEOTIDE SEQUENCE</scope>
</reference>
<gene>
    <name evidence="2" type="ORF">VITISV_009243</name>
</gene>
<protein>
    <submittedName>
        <fullName evidence="2">Uncharacterized protein</fullName>
    </submittedName>
</protein>
<evidence type="ECO:0000313" key="2">
    <source>
        <dbReference type="EMBL" id="CAN74712.1"/>
    </source>
</evidence>
<dbReference type="AlphaFoldDB" id="A5BKM7"/>